<organism evidence="2 3">
    <name type="scientific">Faecalibacter macacae</name>
    <dbReference type="NCBI Taxonomy" id="1859289"/>
    <lineage>
        <taxon>Bacteria</taxon>
        <taxon>Pseudomonadati</taxon>
        <taxon>Bacteroidota</taxon>
        <taxon>Flavobacteriia</taxon>
        <taxon>Flavobacteriales</taxon>
        <taxon>Weeksellaceae</taxon>
        <taxon>Faecalibacter</taxon>
    </lineage>
</organism>
<dbReference type="Gene3D" id="3.40.720.10">
    <property type="entry name" value="Alkaline Phosphatase, subunit A"/>
    <property type="match status" value="1"/>
</dbReference>
<name>A0A3L9MEK7_9FLAO</name>
<dbReference type="AlphaFoldDB" id="A0A3L9MEK7"/>
<gene>
    <name evidence="2" type="ORF">EAH69_05685</name>
</gene>
<protein>
    <submittedName>
        <fullName evidence="2">Sulfatase</fullName>
    </submittedName>
</protein>
<dbReference type="InterPro" id="IPR006124">
    <property type="entry name" value="Metalloenzyme"/>
</dbReference>
<feature type="domain" description="Metalloenzyme" evidence="1">
    <location>
        <begin position="106"/>
        <end position="249"/>
    </location>
</feature>
<reference evidence="2 3" key="1">
    <citation type="submission" date="2018-10" db="EMBL/GenBank/DDBJ databases">
        <authorList>
            <person name="Chen X."/>
        </authorList>
    </citation>
    <scope>NUCLEOTIDE SEQUENCE [LARGE SCALE GENOMIC DNA]</scope>
    <source>
        <strain evidence="2 3">YIM 102668</strain>
    </source>
</reference>
<dbReference type="InterPro" id="IPR017850">
    <property type="entry name" value="Alkaline_phosphatase_core_sf"/>
</dbReference>
<evidence type="ECO:0000259" key="1">
    <source>
        <dbReference type="Pfam" id="PF01676"/>
    </source>
</evidence>
<dbReference type="Pfam" id="PF01676">
    <property type="entry name" value="Metalloenzyme"/>
    <property type="match status" value="1"/>
</dbReference>
<accession>A0A3L9MEK7</accession>
<comment type="caution">
    <text evidence="2">The sequence shown here is derived from an EMBL/GenBank/DDBJ whole genome shotgun (WGS) entry which is preliminary data.</text>
</comment>
<sequence length="320" mass="36193">MNNNYLFLFILILFFSCNENDDLKNDPITNNFETKNVIILVVDGPRMHETWFDSNRINIPNRVNLLREGVLISNFKNNGTTLTMSGHSSILNGTYEHLLNDGSQSPENPSMLQLWLKQSNEPNNKAWIITSKVKLKTIANCVNTSWKDQFLPSTDCGNPTTGTTDRTDIQTVESFKNILNNYQPKLVMINLKEVDAAGHNNDWNGYINGIKNTDAQIKEIWNFIQSSNNYKNKTALIVTNDHGRHDDNNGGFQHHGDQCGGCTSIEFFALGPDFKKNVTISTGNYEQKDIAKTIGLIMGFEMPFSDGKIIKEIFSKNIME</sequence>
<dbReference type="RefSeq" id="WP_121934211.1">
    <property type="nucleotide sequence ID" value="NZ_RDOJ01000005.1"/>
</dbReference>
<dbReference type="GO" id="GO:0046872">
    <property type="term" value="F:metal ion binding"/>
    <property type="evidence" value="ECO:0007669"/>
    <property type="project" value="InterPro"/>
</dbReference>
<dbReference type="Proteomes" id="UP000275348">
    <property type="component" value="Unassembled WGS sequence"/>
</dbReference>
<dbReference type="GO" id="GO:0003824">
    <property type="term" value="F:catalytic activity"/>
    <property type="evidence" value="ECO:0007669"/>
    <property type="project" value="InterPro"/>
</dbReference>
<dbReference type="EMBL" id="RDOJ01000005">
    <property type="protein sequence ID" value="RLZ11530.1"/>
    <property type="molecule type" value="Genomic_DNA"/>
</dbReference>
<dbReference type="SUPFAM" id="SSF53649">
    <property type="entry name" value="Alkaline phosphatase-like"/>
    <property type="match status" value="1"/>
</dbReference>
<keyword evidence="3" id="KW-1185">Reference proteome</keyword>
<evidence type="ECO:0000313" key="2">
    <source>
        <dbReference type="EMBL" id="RLZ11530.1"/>
    </source>
</evidence>
<proteinExistence type="predicted"/>
<evidence type="ECO:0000313" key="3">
    <source>
        <dbReference type="Proteomes" id="UP000275348"/>
    </source>
</evidence>
<dbReference type="OrthoDB" id="9791578at2"/>